<keyword evidence="2" id="KW-1185">Reference proteome</keyword>
<comment type="caution">
    <text evidence="1">The sequence shown here is derived from an EMBL/GenBank/DDBJ whole genome shotgun (WGS) entry which is preliminary data.</text>
</comment>
<organism evidence="1 2">
    <name type="scientific">Dentiscutata heterogama</name>
    <dbReference type="NCBI Taxonomy" id="1316150"/>
    <lineage>
        <taxon>Eukaryota</taxon>
        <taxon>Fungi</taxon>
        <taxon>Fungi incertae sedis</taxon>
        <taxon>Mucoromycota</taxon>
        <taxon>Glomeromycotina</taxon>
        <taxon>Glomeromycetes</taxon>
        <taxon>Diversisporales</taxon>
        <taxon>Gigasporaceae</taxon>
        <taxon>Dentiscutata</taxon>
    </lineage>
</organism>
<reference evidence="1" key="1">
    <citation type="submission" date="2021-06" db="EMBL/GenBank/DDBJ databases">
        <authorList>
            <person name="Kallberg Y."/>
            <person name="Tangrot J."/>
            <person name="Rosling A."/>
        </authorList>
    </citation>
    <scope>NUCLEOTIDE SEQUENCE</scope>
    <source>
        <strain evidence="1">IL203A</strain>
    </source>
</reference>
<dbReference type="EMBL" id="CAJVPU010005441">
    <property type="protein sequence ID" value="CAG8547729.1"/>
    <property type="molecule type" value="Genomic_DNA"/>
</dbReference>
<evidence type="ECO:0000313" key="2">
    <source>
        <dbReference type="Proteomes" id="UP000789702"/>
    </source>
</evidence>
<protein>
    <submittedName>
        <fullName evidence="1">3322_t:CDS:1</fullName>
    </submittedName>
</protein>
<gene>
    <name evidence="1" type="ORF">DHETER_LOCUS5085</name>
</gene>
<dbReference type="Proteomes" id="UP000789702">
    <property type="component" value="Unassembled WGS sequence"/>
</dbReference>
<name>A0ACA9LT50_9GLOM</name>
<feature type="non-terminal residue" evidence="1">
    <location>
        <position position="1"/>
    </location>
</feature>
<accession>A0ACA9LT50</accession>
<proteinExistence type="predicted"/>
<sequence length="338" mass="39391">CENVLILHNFDAKLGNFRCAREASKETRDLKDIAPDIIRWMAPEQIEKYVHHAKKGYTYHCEMFSFGMLIWELCYEKLPYLNWNITNISKHVLEGKRESLLRGKFDNPQDAKIQSEFIKIITGAWNHIPNHRIKIDMLNIKLEELAVTYPIPPGEPPLLSNKTLKFEGGEESIDLVMPLEKGTEFHKRKDYKKAWQCFEENAKLGNKEAKYWKGYYLSNGYGVVEVDQKQAMELFDEAAEIDYLDARCRYAVLLLSNLRKDDDEATKKDNIAKILHYFTLSANYGNYEAMYYLGDIYVKGKLRVTKNKETGLIYLRLAAHNQNSMQNDAKRLLKELGE</sequence>
<evidence type="ECO:0000313" key="1">
    <source>
        <dbReference type="EMBL" id="CAG8547729.1"/>
    </source>
</evidence>